<proteinExistence type="predicted"/>
<feature type="coiled-coil region" evidence="1">
    <location>
        <begin position="62"/>
        <end position="103"/>
    </location>
</feature>
<protein>
    <submittedName>
        <fullName evidence="2">Uncharacterized protein</fullName>
    </submittedName>
</protein>
<keyword evidence="3" id="KW-1185">Reference proteome</keyword>
<evidence type="ECO:0000313" key="3">
    <source>
        <dbReference type="Proteomes" id="UP001605036"/>
    </source>
</evidence>
<sequence length="209" mass="23853">MLCAAVCENPAEGYKIRRCKTPGDSRETSCASRETSYAAVLKSQQKTCEDLIDRLVEVGATIAAREAELKQKDEEIVALKKRLQALEQKLQREEAKNAWLHEVTSTLMSEIQSGRSESTKAKLIGKVPNRDWLHEAKQRWKANPSPENMRKLSDALEEHEDQIVVLEKMFLKHTKYLTIIDGDEEVPDLSRAVVILCRRNNVQYTSAEW</sequence>
<dbReference type="Proteomes" id="UP001605036">
    <property type="component" value="Unassembled WGS sequence"/>
</dbReference>
<dbReference type="AlphaFoldDB" id="A0ABD1Y433"/>
<evidence type="ECO:0000313" key="2">
    <source>
        <dbReference type="EMBL" id="KAL2621524.1"/>
    </source>
</evidence>
<name>A0ABD1Y433_9MARC</name>
<organism evidence="2 3">
    <name type="scientific">Riccia fluitans</name>
    <dbReference type="NCBI Taxonomy" id="41844"/>
    <lineage>
        <taxon>Eukaryota</taxon>
        <taxon>Viridiplantae</taxon>
        <taxon>Streptophyta</taxon>
        <taxon>Embryophyta</taxon>
        <taxon>Marchantiophyta</taxon>
        <taxon>Marchantiopsida</taxon>
        <taxon>Marchantiidae</taxon>
        <taxon>Marchantiales</taxon>
        <taxon>Ricciaceae</taxon>
        <taxon>Riccia</taxon>
    </lineage>
</organism>
<comment type="caution">
    <text evidence="2">The sequence shown here is derived from an EMBL/GenBank/DDBJ whole genome shotgun (WGS) entry which is preliminary data.</text>
</comment>
<reference evidence="2 3" key="1">
    <citation type="submission" date="2024-09" db="EMBL/GenBank/DDBJ databases">
        <title>Chromosome-scale assembly of Riccia fluitans.</title>
        <authorList>
            <person name="Paukszto L."/>
            <person name="Sawicki J."/>
            <person name="Karawczyk K."/>
            <person name="Piernik-Szablinska J."/>
            <person name="Szczecinska M."/>
            <person name="Mazdziarz M."/>
        </authorList>
    </citation>
    <scope>NUCLEOTIDE SEQUENCE [LARGE SCALE GENOMIC DNA]</scope>
    <source>
        <strain evidence="2">Rf_01</strain>
        <tissue evidence="2">Aerial parts of the thallus</tissue>
    </source>
</reference>
<accession>A0ABD1Y433</accession>
<gene>
    <name evidence="2" type="ORF">R1flu_001729</name>
</gene>
<keyword evidence="1" id="KW-0175">Coiled coil</keyword>
<dbReference type="EMBL" id="JBHFFA010000006">
    <property type="protein sequence ID" value="KAL2621524.1"/>
    <property type="molecule type" value="Genomic_DNA"/>
</dbReference>
<evidence type="ECO:0000256" key="1">
    <source>
        <dbReference type="SAM" id="Coils"/>
    </source>
</evidence>